<evidence type="ECO:0000259" key="10">
    <source>
        <dbReference type="PROSITE" id="PS51819"/>
    </source>
</evidence>
<dbReference type="Pfam" id="PF00903">
    <property type="entry name" value="Glyoxalase"/>
    <property type="match status" value="2"/>
</dbReference>
<dbReference type="NCBIfam" id="TIGR00068">
    <property type="entry name" value="glyox_I"/>
    <property type="match status" value="2"/>
</dbReference>
<sequence>MDNMDFPSMKFSLYFLASVPKGEANPPKPGTKEARKYLWSYPGTTLELTHNWGTEKEEGQVYHAGNGKGDGFGHIAFACDDVYKSCEELEKQGVSFKKKPDEGRMKGLAFAYDPDGYWVEIVKRPIALEEKGFAAFTLKQTMLRVKDPKKSVEFYTKYMGMTCISEKHFEKAKFSLFFLACVKAGSTECDPKLPVLELTHNHGTEKDPEFKHNTGNEEGKKGFGHVGFLVDDVYAKCKELEAAGYSMKKAPDAGSMKGLAFALDPDGYWVEIIKRGGYDESGTPYFMEKK</sequence>
<dbReference type="PROSITE" id="PS51819">
    <property type="entry name" value="VOC"/>
    <property type="match status" value="2"/>
</dbReference>
<feature type="binding site" evidence="8">
    <location>
        <position position="225"/>
    </location>
    <ligand>
        <name>Zn(2+)</name>
        <dbReference type="ChEBI" id="CHEBI:29105"/>
        <note>ligand shared between dimeric partners</note>
    </ligand>
</feature>
<comment type="similarity">
    <text evidence="2 9">Belongs to the glyoxalase I family.</text>
</comment>
<dbReference type="InterPro" id="IPR004360">
    <property type="entry name" value="Glyas_Fos-R_dOase_dom"/>
</dbReference>
<evidence type="ECO:0000256" key="1">
    <source>
        <dbReference type="ARBA" id="ARBA00005008"/>
    </source>
</evidence>
<comment type="pathway">
    <text evidence="1 9">Secondary metabolite metabolism; methylglyoxal degradation; (R)-lactate from methylglyoxal: step 1/2.</text>
</comment>
<feature type="active site" description="Proton donor/acceptor" evidence="7">
    <location>
        <position position="271"/>
    </location>
</feature>
<evidence type="ECO:0000256" key="7">
    <source>
        <dbReference type="PIRSR" id="PIRSR604361-1"/>
    </source>
</evidence>
<feature type="binding site" evidence="8">
    <location>
        <position position="197"/>
    </location>
    <ligand>
        <name>Zn(2+)</name>
        <dbReference type="ChEBI" id="CHEBI:29105"/>
        <note>ligand shared between dimeric partners</note>
    </ligand>
</feature>
<dbReference type="UniPathway" id="UPA00619">
    <property type="reaction ID" value="UER00675"/>
</dbReference>
<reference evidence="11" key="1">
    <citation type="submission" date="2021-01" db="EMBL/GenBank/DDBJ databases">
        <authorList>
            <person name="Corre E."/>
            <person name="Pelletier E."/>
            <person name="Niang G."/>
            <person name="Scheremetjew M."/>
            <person name="Finn R."/>
            <person name="Kale V."/>
            <person name="Holt S."/>
            <person name="Cochrane G."/>
            <person name="Meng A."/>
            <person name="Brown T."/>
            <person name="Cohen L."/>
        </authorList>
    </citation>
    <scope>NUCLEOTIDE SEQUENCE</scope>
    <source>
        <strain evidence="11">CCMP1258.1</strain>
    </source>
</reference>
<dbReference type="PANTHER" id="PTHR10374:SF30">
    <property type="entry name" value="LACTOYLGLUTATHIONE LYASE"/>
    <property type="match status" value="1"/>
</dbReference>
<feature type="binding site" evidence="8">
    <location>
        <position position="271"/>
    </location>
    <ligand>
        <name>Zn(2+)</name>
        <dbReference type="ChEBI" id="CHEBI:29105"/>
        <note>ligand shared between dimeric partners</note>
    </ligand>
</feature>
<dbReference type="InterPro" id="IPR029068">
    <property type="entry name" value="Glyas_Bleomycin-R_OHBP_Dase"/>
</dbReference>
<keyword evidence="4 8" id="KW-0479">Metal-binding</keyword>
<dbReference type="Gene3D" id="3.10.180.10">
    <property type="entry name" value="2,3-Dihydroxybiphenyl 1,2-Dioxygenase, domain 1"/>
    <property type="match status" value="2"/>
</dbReference>
<evidence type="ECO:0000256" key="3">
    <source>
        <dbReference type="ARBA" id="ARBA00012081"/>
    </source>
</evidence>
<dbReference type="EC" id="4.4.1.5" evidence="3 9"/>
<dbReference type="PANTHER" id="PTHR10374">
    <property type="entry name" value="LACTOYLGLUTATHIONE LYASE GLYOXALASE I"/>
    <property type="match status" value="1"/>
</dbReference>
<dbReference type="SUPFAM" id="SSF54593">
    <property type="entry name" value="Glyoxalase/Bleomycin resistance protein/Dihydroxybiphenyl dioxygenase"/>
    <property type="match status" value="2"/>
</dbReference>
<dbReference type="PROSITE" id="PS00934">
    <property type="entry name" value="GLYOXALASE_I_1"/>
    <property type="match status" value="1"/>
</dbReference>
<comment type="catalytic activity">
    <reaction evidence="9">
        <text>(R)-S-lactoylglutathione = methylglyoxal + glutathione</text>
        <dbReference type="Rhea" id="RHEA:19069"/>
        <dbReference type="ChEBI" id="CHEBI:17158"/>
        <dbReference type="ChEBI" id="CHEBI:57474"/>
        <dbReference type="ChEBI" id="CHEBI:57925"/>
        <dbReference type="EC" id="4.4.1.5"/>
    </reaction>
</comment>
<dbReference type="InterPro" id="IPR018146">
    <property type="entry name" value="Glyoxalase_1_CS"/>
</dbReference>
<organism evidence="11">
    <name type="scientific">Bigelowiella natans</name>
    <name type="common">Pedinomonas minutissima</name>
    <name type="synonym">Chlorarachnion sp. (strain CCMP621)</name>
    <dbReference type="NCBI Taxonomy" id="227086"/>
    <lineage>
        <taxon>Eukaryota</taxon>
        <taxon>Sar</taxon>
        <taxon>Rhizaria</taxon>
        <taxon>Cercozoa</taxon>
        <taxon>Chlorarachniophyceae</taxon>
        <taxon>Bigelowiella</taxon>
    </lineage>
</organism>
<feature type="domain" description="VOC" evidence="10">
    <location>
        <begin position="137"/>
        <end position="275"/>
    </location>
</feature>
<accession>A0A7S2P6B8</accession>
<dbReference type="PROSITE" id="PS00935">
    <property type="entry name" value="GLYOXALASE_I_2"/>
    <property type="match status" value="2"/>
</dbReference>
<feature type="domain" description="VOC" evidence="10">
    <location>
        <begin position="1"/>
        <end position="124"/>
    </location>
</feature>
<evidence type="ECO:0000313" key="11">
    <source>
        <dbReference type="EMBL" id="CAD9579911.1"/>
    </source>
</evidence>
<evidence type="ECO:0000256" key="2">
    <source>
        <dbReference type="ARBA" id="ARBA00010363"/>
    </source>
</evidence>
<comment type="cofactor">
    <cofactor evidence="8">
        <name>Zn(2+)</name>
        <dbReference type="ChEBI" id="CHEBI:29105"/>
    </cofactor>
    <text evidence="8">Binds 1 zinc ion per subunit. In the homodimer, two zinc ions are bound between subunits.</text>
</comment>
<dbReference type="AlphaFoldDB" id="A0A7S2P6B8"/>
<evidence type="ECO:0000256" key="8">
    <source>
        <dbReference type="PIRSR" id="PIRSR604361-3"/>
    </source>
</evidence>
<feature type="binding site" evidence="8">
    <location>
        <position position="140"/>
    </location>
    <ligand>
        <name>Zn(2+)</name>
        <dbReference type="ChEBI" id="CHEBI:29105"/>
        <note>ligand shared between dimeric partners</note>
    </ligand>
</feature>
<evidence type="ECO:0000256" key="9">
    <source>
        <dbReference type="RuleBase" id="RU361179"/>
    </source>
</evidence>
<dbReference type="EMBL" id="HBHA01001454">
    <property type="protein sequence ID" value="CAD9579911.1"/>
    <property type="molecule type" value="Transcribed_RNA"/>
</dbReference>
<dbReference type="InterPro" id="IPR037523">
    <property type="entry name" value="VOC_core"/>
</dbReference>
<evidence type="ECO:0000256" key="6">
    <source>
        <dbReference type="ARBA" id="ARBA00023239"/>
    </source>
</evidence>
<keyword evidence="6 9" id="KW-0456">Lyase</keyword>
<protein>
    <recommendedName>
        <fullName evidence="3 9">Lactoylglutathione lyase</fullName>
        <ecNumber evidence="3 9">4.4.1.5</ecNumber>
    </recommendedName>
    <alternativeName>
        <fullName evidence="9">Glyoxalase I</fullName>
    </alternativeName>
</protein>
<keyword evidence="5 8" id="KW-0862">Zinc</keyword>
<evidence type="ECO:0000256" key="5">
    <source>
        <dbReference type="ARBA" id="ARBA00022833"/>
    </source>
</evidence>
<comment type="function">
    <text evidence="9">Catalyzes the conversion of hemimercaptal, formed from methylglyoxal and glutathione, to S-lactoylglutathione.</text>
</comment>
<dbReference type="GO" id="GO:0046872">
    <property type="term" value="F:metal ion binding"/>
    <property type="evidence" value="ECO:0007669"/>
    <property type="project" value="UniProtKB-UniRule"/>
</dbReference>
<dbReference type="InterPro" id="IPR004361">
    <property type="entry name" value="Glyoxalase_1"/>
</dbReference>
<proteinExistence type="inferred from homology"/>
<dbReference type="CDD" id="cd07233">
    <property type="entry name" value="GlxI_Zn"/>
    <property type="match status" value="2"/>
</dbReference>
<evidence type="ECO:0000256" key="4">
    <source>
        <dbReference type="ARBA" id="ARBA00022723"/>
    </source>
</evidence>
<dbReference type="GO" id="GO:0004462">
    <property type="term" value="F:lactoylglutathione lyase activity"/>
    <property type="evidence" value="ECO:0007669"/>
    <property type="project" value="UniProtKB-UniRule"/>
</dbReference>
<name>A0A7S2P6B8_BIGNA</name>
<gene>
    <name evidence="11" type="ORF">BIGN1055_LOCUS932</name>
</gene>